<organism evidence="1 2">
    <name type="scientific">Diplocarpon coronariae</name>
    <dbReference type="NCBI Taxonomy" id="2795749"/>
    <lineage>
        <taxon>Eukaryota</taxon>
        <taxon>Fungi</taxon>
        <taxon>Dikarya</taxon>
        <taxon>Ascomycota</taxon>
        <taxon>Pezizomycotina</taxon>
        <taxon>Leotiomycetes</taxon>
        <taxon>Helotiales</taxon>
        <taxon>Drepanopezizaceae</taxon>
        <taxon>Diplocarpon</taxon>
    </lineage>
</organism>
<evidence type="ECO:0000313" key="2">
    <source>
        <dbReference type="Proteomes" id="UP000242519"/>
    </source>
</evidence>
<reference evidence="1 2" key="1">
    <citation type="submission" date="2017-04" db="EMBL/GenBank/DDBJ databases">
        <title>Draft genome sequence of Marssonina coronaria NL1: causal agent of apple blotch.</title>
        <authorList>
            <person name="Cheng Q."/>
        </authorList>
    </citation>
    <scope>NUCLEOTIDE SEQUENCE [LARGE SCALE GENOMIC DNA]</scope>
    <source>
        <strain evidence="1 2">NL1</strain>
    </source>
</reference>
<accession>A0A218YX96</accession>
<comment type="caution">
    <text evidence="1">The sequence shown here is derived from an EMBL/GenBank/DDBJ whole genome shotgun (WGS) entry which is preliminary data.</text>
</comment>
<dbReference type="AlphaFoldDB" id="A0A218YX96"/>
<dbReference type="EMBL" id="MZNU01000322">
    <property type="protein sequence ID" value="OWP00441.1"/>
    <property type="molecule type" value="Genomic_DNA"/>
</dbReference>
<dbReference type="InParanoid" id="A0A218YX96"/>
<evidence type="ECO:0000313" key="1">
    <source>
        <dbReference type="EMBL" id="OWP00441.1"/>
    </source>
</evidence>
<sequence length="119" mass="12751">MAAEGQKGACWLMSSPKAFHDEDGARLARAGSDGGYRSDLVCHPDLIIPTISHISANVQDQSEITDERRGRLLVLGLPLPIPALTSRVSNSPVSGLAGQPSPATMRRSLFTFSSRRSHV</sequence>
<proteinExistence type="predicted"/>
<name>A0A218YX96_9HELO</name>
<keyword evidence="2" id="KW-1185">Reference proteome</keyword>
<protein>
    <submittedName>
        <fullName evidence="1">Peptidase M16 domain-containing protein</fullName>
    </submittedName>
</protein>
<dbReference type="Proteomes" id="UP000242519">
    <property type="component" value="Unassembled WGS sequence"/>
</dbReference>
<gene>
    <name evidence="1" type="ORF">B2J93_752</name>
</gene>